<reference evidence="3" key="2">
    <citation type="journal article" date="2021" name="Sci. Data">
        <title>Chromosome-scale genome sequencing, assembly and annotation of six genomes from subfamily Leishmaniinae.</title>
        <authorList>
            <person name="Almutairi H."/>
            <person name="Urbaniak M.D."/>
            <person name="Bates M.D."/>
            <person name="Jariyapan N."/>
            <person name="Kwakye-Nuako G."/>
            <person name="Thomaz Soccol V."/>
            <person name="Al-Salem W.S."/>
            <person name="Dillon R.J."/>
            <person name="Bates P.A."/>
            <person name="Gatherer D."/>
        </authorList>
    </citation>
    <scope>NUCLEOTIDE SEQUENCE [LARGE SCALE GENOMIC DNA]</scope>
</reference>
<organism evidence="2 3">
    <name type="scientific">Leishmania martiniquensis</name>
    <dbReference type="NCBI Taxonomy" id="1580590"/>
    <lineage>
        <taxon>Eukaryota</taxon>
        <taxon>Discoba</taxon>
        <taxon>Euglenozoa</taxon>
        <taxon>Kinetoplastea</taxon>
        <taxon>Metakinetoplastina</taxon>
        <taxon>Trypanosomatida</taxon>
        <taxon>Trypanosomatidae</taxon>
        <taxon>Leishmaniinae</taxon>
        <taxon>Leishmania</taxon>
    </lineage>
</organism>
<dbReference type="AlphaFoldDB" id="A0A836KK33"/>
<comment type="caution">
    <text evidence="2">The sequence shown here is derived from an EMBL/GenBank/DDBJ whole genome shotgun (WGS) entry which is preliminary data.</text>
</comment>
<feature type="domain" description="Gfo/Idh/MocA-like oxidoreductase N-terminal" evidence="1">
    <location>
        <begin position="33"/>
        <end position="157"/>
    </location>
</feature>
<dbReference type="PANTHER" id="PTHR46368">
    <property type="match status" value="1"/>
</dbReference>
<evidence type="ECO:0000313" key="3">
    <source>
        <dbReference type="Proteomes" id="UP000673552"/>
    </source>
</evidence>
<name>A0A836KK33_9TRYP</name>
<dbReference type="InterPro" id="IPR036291">
    <property type="entry name" value="NAD(P)-bd_dom_sf"/>
</dbReference>
<dbReference type="Proteomes" id="UP000673552">
    <property type="component" value="Unassembled WGS sequence"/>
</dbReference>
<reference evidence="3" key="1">
    <citation type="journal article" date="2021" name="Microbiol. Resour. Announc.">
        <title>LGAAP: Leishmaniinae Genome Assembly and Annotation Pipeline.</title>
        <authorList>
            <person name="Almutairi H."/>
            <person name="Urbaniak M.D."/>
            <person name="Bates M.D."/>
            <person name="Jariyapan N."/>
            <person name="Kwakye-Nuako G."/>
            <person name="Thomaz-Soccol V."/>
            <person name="Al-Salem W.S."/>
            <person name="Dillon R.J."/>
            <person name="Bates P.A."/>
            <person name="Gatherer D."/>
        </authorList>
    </citation>
    <scope>NUCLEOTIDE SEQUENCE [LARGE SCALE GENOMIC DNA]</scope>
</reference>
<keyword evidence="3" id="KW-1185">Reference proteome</keyword>
<evidence type="ECO:0000259" key="1">
    <source>
        <dbReference type="Pfam" id="PF01408"/>
    </source>
</evidence>
<sequence length="397" mass="44054">MVLNITTENHRKSLLQENTDVNRVRKTMSTGTIRVGFIETSNAAQKVWAAIEAAGSMQVTLVGSCSTEAAQKFIAECTESLLISDERKAAPATYDEVVRSPNVDVVYISIPVTTRHEWVMKCAENNKHVVCEEPPSSTLEQLQTWLETLSSKGLLYMDGTMFSHGPYVKKVVEYLPQIGDIRRMTFNLSFRVPPEKLQKDIRCNPDLKPLGALGDLGWYGIRSFLHMVNFTMPTTVSGRIVEKLANGAVASFKGELTFPGATPGSEIYAHFYSSFLSSPEKTFIISGSEGRIIADHLANPLTGAGGVHFKIIKPVFDGPDPSTDVTVEQTVKDIEVAEETGHMQETEMWRDVRNCLKKNESGRLVAGEDAVREWGRKSWITYCIAAKLMESARSQVR</sequence>
<accession>A0A836KK33</accession>
<dbReference type="GO" id="GO:0000166">
    <property type="term" value="F:nucleotide binding"/>
    <property type="evidence" value="ECO:0007669"/>
    <property type="project" value="InterPro"/>
</dbReference>
<dbReference type="OrthoDB" id="277322at2759"/>
<dbReference type="Gene3D" id="3.40.50.720">
    <property type="entry name" value="NAD(P)-binding Rossmann-like Domain"/>
    <property type="match status" value="1"/>
</dbReference>
<gene>
    <name evidence="2" type="ORF">LSCM1_06058</name>
</gene>
<dbReference type="SUPFAM" id="SSF51735">
    <property type="entry name" value="NAD(P)-binding Rossmann-fold domains"/>
    <property type="match status" value="1"/>
</dbReference>
<dbReference type="Pfam" id="PF01408">
    <property type="entry name" value="GFO_IDH_MocA"/>
    <property type="match status" value="1"/>
</dbReference>
<protein>
    <recommendedName>
        <fullName evidence="1">Gfo/Idh/MocA-like oxidoreductase N-terminal domain-containing protein</fullName>
    </recommendedName>
</protein>
<dbReference type="PANTHER" id="PTHR46368:SF4">
    <property type="entry name" value="OS10G0403700 PROTEIN"/>
    <property type="match status" value="1"/>
</dbReference>
<evidence type="ECO:0000313" key="2">
    <source>
        <dbReference type="EMBL" id="KAG5478654.1"/>
    </source>
</evidence>
<proteinExistence type="predicted"/>
<dbReference type="InterPro" id="IPR000683">
    <property type="entry name" value="Gfo/Idh/MocA-like_OxRdtase_N"/>
</dbReference>
<dbReference type="SUPFAM" id="SSF55347">
    <property type="entry name" value="Glyceraldehyde-3-phosphate dehydrogenase-like, C-terminal domain"/>
    <property type="match status" value="1"/>
</dbReference>
<dbReference type="GeneID" id="92516002"/>
<dbReference type="KEGG" id="lmat:92516002"/>
<dbReference type="Gene3D" id="3.30.360.10">
    <property type="entry name" value="Dihydrodipicolinate Reductase, domain 2"/>
    <property type="match status" value="1"/>
</dbReference>
<dbReference type="RefSeq" id="XP_067178595.1">
    <property type="nucleotide sequence ID" value="XM_067323490.1"/>
</dbReference>
<dbReference type="EMBL" id="JAFEUZ010000023">
    <property type="protein sequence ID" value="KAG5478654.1"/>
    <property type="molecule type" value="Genomic_DNA"/>
</dbReference>